<feature type="transmembrane region" description="Helical" evidence="6">
    <location>
        <begin position="305"/>
        <end position="326"/>
    </location>
</feature>
<dbReference type="PANTHER" id="PTHR32089:SF33">
    <property type="entry name" value="TOXIN COREGULATED PILUS BIOSYNTHESIS PROTEIN I"/>
    <property type="match status" value="1"/>
</dbReference>
<dbReference type="EMBL" id="LN554846">
    <property type="protein sequence ID" value="CED71117.1"/>
    <property type="molecule type" value="Genomic_DNA"/>
</dbReference>
<dbReference type="CDD" id="cd11386">
    <property type="entry name" value="MCP_signal"/>
    <property type="match status" value="1"/>
</dbReference>
<dbReference type="FunFam" id="1.10.287.950:FF:000001">
    <property type="entry name" value="Methyl-accepting chemotaxis sensory transducer"/>
    <property type="match status" value="1"/>
</dbReference>
<dbReference type="KEGG" id="awd:AWOD_I_1028"/>
<dbReference type="Proteomes" id="UP000032427">
    <property type="component" value="Chromosome 1"/>
</dbReference>
<proteinExistence type="inferred from homology"/>
<keyword evidence="3 5" id="KW-0807">Transducer</keyword>
<dbReference type="SUPFAM" id="SSF58104">
    <property type="entry name" value="Methyl-accepting chemotaxis protein (MCP) signaling domain"/>
    <property type="match status" value="1"/>
</dbReference>
<feature type="transmembrane region" description="Helical" evidence="6">
    <location>
        <begin position="17"/>
        <end position="39"/>
    </location>
</feature>
<evidence type="ECO:0000259" key="9">
    <source>
        <dbReference type="PROSITE" id="PS50885"/>
    </source>
</evidence>
<dbReference type="PATRIC" id="fig|80852.17.peg.1050"/>
<keyword evidence="6" id="KW-1133">Transmembrane helix</keyword>
<name>A0A090ILC3_9GAMM</name>
<evidence type="ECO:0000256" key="2">
    <source>
        <dbReference type="ARBA" id="ARBA00022519"/>
    </source>
</evidence>
<feature type="domain" description="T-SNARE coiled-coil homology" evidence="8">
    <location>
        <begin position="568"/>
        <end position="630"/>
    </location>
</feature>
<dbReference type="CDD" id="cd06225">
    <property type="entry name" value="HAMP"/>
    <property type="match status" value="1"/>
</dbReference>
<evidence type="ECO:0000256" key="3">
    <source>
        <dbReference type="ARBA" id="ARBA00023224"/>
    </source>
</evidence>
<organism evidence="10 11">
    <name type="scientific">Aliivibrio wodanis</name>
    <dbReference type="NCBI Taxonomy" id="80852"/>
    <lineage>
        <taxon>Bacteria</taxon>
        <taxon>Pseudomonadati</taxon>
        <taxon>Pseudomonadota</taxon>
        <taxon>Gammaproteobacteria</taxon>
        <taxon>Vibrionales</taxon>
        <taxon>Vibrionaceae</taxon>
        <taxon>Aliivibrio</taxon>
    </lineage>
</organism>
<dbReference type="PROSITE" id="PS50192">
    <property type="entry name" value="T_SNARE"/>
    <property type="match status" value="1"/>
</dbReference>
<gene>
    <name evidence="10" type="ORF">AWOD_I_1028</name>
</gene>
<evidence type="ECO:0000313" key="10">
    <source>
        <dbReference type="EMBL" id="CED71117.1"/>
    </source>
</evidence>
<dbReference type="GO" id="GO:0005886">
    <property type="term" value="C:plasma membrane"/>
    <property type="evidence" value="ECO:0007669"/>
    <property type="project" value="UniProtKB-SubCell"/>
</dbReference>
<evidence type="ECO:0000259" key="7">
    <source>
        <dbReference type="PROSITE" id="PS50111"/>
    </source>
</evidence>
<keyword evidence="2" id="KW-1003">Cell membrane</keyword>
<keyword evidence="2" id="KW-0997">Cell inner membrane</keyword>
<dbReference type="Pfam" id="PF00672">
    <property type="entry name" value="HAMP"/>
    <property type="match status" value="1"/>
</dbReference>
<dbReference type="InterPro" id="IPR003660">
    <property type="entry name" value="HAMP_dom"/>
</dbReference>
<dbReference type="PRINTS" id="PR00260">
    <property type="entry name" value="CHEMTRNSDUCR"/>
</dbReference>
<dbReference type="SMART" id="SM00304">
    <property type="entry name" value="HAMP"/>
    <property type="match status" value="1"/>
</dbReference>
<keyword evidence="6" id="KW-0472">Membrane</keyword>
<dbReference type="Gene3D" id="1.10.287.950">
    <property type="entry name" value="Methyl-accepting chemotaxis protein"/>
    <property type="match status" value="1"/>
</dbReference>
<dbReference type="PROSITE" id="PS50885">
    <property type="entry name" value="HAMP"/>
    <property type="match status" value="1"/>
</dbReference>
<sequence length="653" mass="71987">MLQLERLFMHFKVRYQILVPVALAILITILASSIVIHSYSRLSDNSLSMDYNSIDSAKLTYAQEELLHLRITTSRALGNPDEFNTALATFVDVNSKVGRLLSEVKNSKNSATSSEEFQQRIEEIQSLISKYGSNLNKADTDYSEMTAVWLSLPWVTDYIDEANELIAKGNIGEVEKNEWRLLRQKLYSVGTKIVVRMSSVQGLDLQTKFENELFDYFSTAFTTIEKIDNKEARNLLFEGFSTYSRTNGLLWEKGRDIVQYSDNLVQTGTEADSILSGILEQLIERTHQLTMESTELISESKSMMLFSLVFIIITSILSGWVIAQIISKPILRIQQQMKSIATGDLTEISGIQGTNEVGELCSYTDDTVRHLQNLIHDLRNVGDEVSSASTELAAVMVQSESNANEQKAQVELISTAVIELSASATQVDASASQAEVKVKDVLDLTVTGSKIANESAALSNTLVEQMGSTSEEVSILKDQTDKISEVITVIESISEQTNLLALNAAIEAARAGDSGRGFAVVADEVRVLAAKTQQSTKNIQNIIDNLQKKSLDVVGAVDDSLKIIHETTRMSKETNTQLDNISVAIEEISQTNSEMANAANEQSRAISSISENVNTISESINQNVEGIRETSQASNHLSELSEGQKAKLSFFKV</sequence>
<dbReference type="SMART" id="SM00283">
    <property type="entry name" value="MA"/>
    <property type="match status" value="1"/>
</dbReference>
<dbReference type="Pfam" id="PF00015">
    <property type="entry name" value="MCPsignal"/>
    <property type="match status" value="1"/>
</dbReference>
<evidence type="ECO:0000256" key="4">
    <source>
        <dbReference type="ARBA" id="ARBA00029447"/>
    </source>
</evidence>
<comment type="similarity">
    <text evidence="4">Belongs to the methyl-accepting chemotaxis (MCP) protein family.</text>
</comment>
<dbReference type="GO" id="GO:0004888">
    <property type="term" value="F:transmembrane signaling receptor activity"/>
    <property type="evidence" value="ECO:0007669"/>
    <property type="project" value="InterPro"/>
</dbReference>
<evidence type="ECO:0000256" key="5">
    <source>
        <dbReference type="PROSITE-ProRule" id="PRU00284"/>
    </source>
</evidence>
<keyword evidence="6" id="KW-0812">Transmembrane</keyword>
<dbReference type="STRING" id="80852.AWOD_I_1028"/>
<dbReference type="InterPro" id="IPR000727">
    <property type="entry name" value="T_SNARE_dom"/>
</dbReference>
<dbReference type="GO" id="GO:0006935">
    <property type="term" value="P:chemotaxis"/>
    <property type="evidence" value="ECO:0007669"/>
    <property type="project" value="InterPro"/>
</dbReference>
<dbReference type="AlphaFoldDB" id="A0A090ILC3"/>
<dbReference type="GO" id="GO:0007165">
    <property type="term" value="P:signal transduction"/>
    <property type="evidence" value="ECO:0007669"/>
    <property type="project" value="UniProtKB-KW"/>
</dbReference>
<feature type="domain" description="HAMP" evidence="9">
    <location>
        <begin position="324"/>
        <end position="376"/>
    </location>
</feature>
<evidence type="ECO:0000256" key="6">
    <source>
        <dbReference type="SAM" id="Phobius"/>
    </source>
</evidence>
<accession>A0A090ILC3</accession>
<evidence type="ECO:0000313" key="11">
    <source>
        <dbReference type="Proteomes" id="UP000032427"/>
    </source>
</evidence>
<dbReference type="InterPro" id="IPR004089">
    <property type="entry name" value="MCPsignal_dom"/>
</dbReference>
<keyword evidence="11" id="KW-1185">Reference proteome</keyword>
<evidence type="ECO:0000259" key="8">
    <source>
        <dbReference type="PROSITE" id="PS50192"/>
    </source>
</evidence>
<reference evidence="11" key="1">
    <citation type="submission" date="2014-09" db="EMBL/GenBank/DDBJ databases">
        <authorList>
            <person name="Hjerde E."/>
        </authorList>
    </citation>
    <scope>NUCLEOTIDE SEQUENCE [LARGE SCALE GENOMIC DNA]</scope>
    <source>
        <strain evidence="11">06/09/139</strain>
    </source>
</reference>
<protein>
    <submittedName>
        <fullName evidence="10">Methyl-accepting chemotaxis protein</fullName>
    </submittedName>
</protein>
<feature type="domain" description="Methyl-accepting transducer" evidence="7">
    <location>
        <begin position="381"/>
        <end position="617"/>
    </location>
</feature>
<dbReference type="PANTHER" id="PTHR32089">
    <property type="entry name" value="METHYL-ACCEPTING CHEMOTAXIS PROTEIN MCPB"/>
    <property type="match status" value="1"/>
</dbReference>
<dbReference type="PROSITE" id="PS50111">
    <property type="entry name" value="CHEMOTAXIS_TRANSDUC_2"/>
    <property type="match status" value="1"/>
</dbReference>
<comment type="subcellular location">
    <subcellularLocation>
        <location evidence="1">Cell inner membrane</location>
        <topology evidence="1">Multi-pass membrane protein</topology>
    </subcellularLocation>
</comment>
<dbReference type="HOGENOM" id="CLU_000445_107_27_6"/>
<dbReference type="InterPro" id="IPR004090">
    <property type="entry name" value="Chemotax_Me-accpt_rcpt"/>
</dbReference>
<evidence type="ECO:0000256" key="1">
    <source>
        <dbReference type="ARBA" id="ARBA00004429"/>
    </source>
</evidence>